<dbReference type="Proteomes" id="UP000504637">
    <property type="component" value="Unplaced"/>
</dbReference>
<dbReference type="PANTHER" id="PTHR10622:SF10">
    <property type="entry name" value="HET DOMAIN-CONTAINING PROTEIN"/>
    <property type="match status" value="1"/>
</dbReference>
<proteinExistence type="predicted"/>
<dbReference type="OrthoDB" id="20872at2759"/>
<feature type="non-terminal residue" evidence="3">
    <location>
        <position position="237"/>
    </location>
</feature>
<dbReference type="AlphaFoldDB" id="A0A6J3MGJ2"/>
<sequence>MRLLHVEKLNFQVFYPPNIPKYAIASHRWRAELEAMLADVQEKKDFNGYGFQKVKGFADYVKTHIPDLEWVWIDTCCIDQKSSSELTEAINSMFRWYREAEVCLAYLQDIPSVNDHSLFEASDWFRRGWTLQELLAPTIVIFLTQDWQIIGHKGSSETGRQGTPLQIGSSLNNRIAAITQISENILQDYSNSHAMSIDERMQWMVGRQTTREEDLSYCLLGILDVRMTIRYGDGKEA</sequence>
<dbReference type="RefSeq" id="XP_033463835.1">
    <property type="nucleotide sequence ID" value="XM_033600572.1"/>
</dbReference>
<evidence type="ECO:0000259" key="1">
    <source>
        <dbReference type="Pfam" id="PF06985"/>
    </source>
</evidence>
<gene>
    <name evidence="3" type="ORF">K489DRAFT_306907</name>
</gene>
<dbReference type="GeneID" id="54358372"/>
<organism evidence="3">
    <name type="scientific">Dissoconium aciculare CBS 342.82</name>
    <dbReference type="NCBI Taxonomy" id="1314786"/>
    <lineage>
        <taxon>Eukaryota</taxon>
        <taxon>Fungi</taxon>
        <taxon>Dikarya</taxon>
        <taxon>Ascomycota</taxon>
        <taxon>Pezizomycotina</taxon>
        <taxon>Dothideomycetes</taxon>
        <taxon>Dothideomycetidae</taxon>
        <taxon>Mycosphaerellales</taxon>
        <taxon>Dissoconiaceae</taxon>
        <taxon>Dissoconium</taxon>
    </lineage>
</organism>
<accession>A0A6J3MGJ2</accession>
<reference evidence="3" key="3">
    <citation type="submission" date="2025-08" db="UniProtKB">
        <authorList>
            <consortium name="RefSeq"/>
        </authorList>
    </citation>
    <scope>IDENTIFICATION</scope>
    <source>
        <strain evidence="3">CBS 342.82</strain>
    </source>
</reference>
<reference evidence="3" key="2">
    <citation type="submission" date="2020-04" db="EMBL/GenBank/DDBJ databases">
        <authorList>
            <consortium name="NCBI Genome Project"/>
        </authorList>
    </citation>
    <scope>NUCLEOTIDE SEQUENCE</scope>
    <source>
        <strain evidence="3">CBS 342.82</strain>
    </source>
</reference>
<reference evidence="3" key="1">
    <citation type="submission" date="2020-01" db="EMBL/GenBank/DDBJ databases">
        <authorList>
            <consortium name="DOE Joint Genome Institute"/>
            <person name="Haridas S."/>
            <person name="Albert R."/>
            <person name="Binder M."/>
            <person name="Bloem J."/>
            <person name="Labutti K."/>
            <person name="Salamov A."/>
            <person name="Andreopoulos B."/>
            <person name="Baker S.E."/>
            <person name="Barry K."/>
            <person name="Bills G."/>
            <person name="Bluhm B.H."/>
            <person name="Cannon C."/>
            <person name="Castanera R."/>
            <person name="Culley D.E."/>
            <person name="Daum C."/>
            <person name="Ezra D."/>
            <person name="Gonzalez J.B."/>
            <person name="Henrissat B."/>
            <person name="Kuo A."/>
            <person name="Liang C."/>
            <person name="Lipzen A."/>
            <person name="Lutzoni F."/>
            <person name="Magnuson J."/>
            <person name="Mondo S."/>
            <person name="Nolan M."/>
            <person name="Ohm R."/>
            <person name="Pangilinan J."/>
            <person name="Park H.-J."/>
            <person name="Ramirez L."/>
            <person name="Alfaro M."/>
            <person name="Sun H."/>
            <person name="Tritt A."/>
            <person name="Yoshinaga Y."/>
            <person name="Zwiers L.-H."/>
            <person name="Turgeon B.G."/>
            <person name="Goodwin S.B."/>
            <person name="Spatafora J.W."/>
            <person name="Crous P.W."/>
            <person name="Grigoriev I.V."/>
        </authorList>
    </citation>
    <scope>NUCLEOTIDE SEQUENCE</scope>
    <source>
        <strain evidence="3">CBS 342.82</strain>
    </source>
</reference>
<protein>
    <recommendedName>
        <fullName evidence="1">Heterokaryon incompatibility domain-containing protein</fullName>
    </recommendedName>
</protein>
<evidence type="ECO:0000313" key="3">
    <source>
        <dbReference type="RefSeq" id="XP_033463835.1"/>
    </source>
</evidence>
<feature type="domain" description="Heterokaryon incompatibility" evidence="1">
    <location>
        <begin position="23"/>
        <end position="109"/>
    </location>
</feature>
<dbReference type="Pfam" id="PF06985">
    <property type="entry name" value="HET"/>
    <property type="match status" value="1"/>
</dbReference>
<evidence type="ECO:0000313" key="2">
    <source>
        <dbReference type="Proteomes" id="UP000504637"/>
    </source>
</evidence>
<dbReference type="PANTHER" id="PTHR10622">
    <property type="entry name" value="HET DOMAIN-CONTAINING PROTEIN"/>
    <property type="match status" value="1"/>
</dbReference>
<keyword evidence="2" id="KW-1185">Reference proteome</keyword>
<dbReference type="InterPro" id="IPR010730">
    <property type="entry name" value="HET"/>
</dbReference>
<name>A0A6J3MGJ2_9PEZI</name>